<keyword evidence="2" id="KW-1185">Reference proteome</keyword>
<reference evidence="2" key="1">
    <citation type="journal article" date="2019" name="Int. J. Syst. Evol. Microbiol.">
        <title>The Global Catalogue of Microorganisms (GCM) 10K type strain sequencing project: providing services to taxonomists for standard genome sequencing and annotation.</title>
        <authorList>
            <consortium name="The Broad Institute Genomics Platform"/>
            <consortium name="The Broad Institute Genome Sequencing Center for Infectious Disease"/>
            <person name="Wu L."/>
            <person name="Ma J."/>
        </authorList>
    </citation>
    <scope>NUCLEOTIDE SEQUENCE [LARGE SCALE GENOMIC DNA]</scope>
    <source>
        <strain evidence="2">CGMCC 4.7329</strain>
    </source>
</reference>
<accession>A0ABQ2L3U4</accession>
<dbReference type="Proteomes" id="UP000658127">
    <property type="component" value="Unassembled WGS sequence"/>
</dbReference>
<gene>
    <name evidence="1" type="ORF">GCM10011610_71280</name>
</gene>
<evidence type="ECO:0000313" key="2">
    <source>
        <dbReference type="Proteomes" id="UP000658127"/>
    </source>
</evidence>
<dbReference type="EMBL" id="BMNE01000023">
    <property type="protein sequence ID" value="GGO01462.1"/>
    <property type="molecule type" value="Genomic_DNA"/>
</dbReference>
<sequence length="61" mass="6682">MALPDGCVDGLFVAESTVLFVSYLNRAFDNDGFPWPSGSDAQWRCVMTSVRTCCPCNPDFA</sequence>
<name>A0ABQ2L3U4_9NOCA</name>
<protein>
    <submittedName>
        <fullName evidence="1">Uncharacterized protein</fullName>
    </submittedName>
</protein>
<comment type="caution">
    <text evidence="1">The sequence shown here is derived from an EMBL/GenBank/DDBJ whole genome shotgun (WGS) entry which is preliminary data.</text>
</comment>
<evidence type="ECO:0000313" key="1">
    <source>
        <dbReference type="EMBL" id="GGO01462.1"/>
    </source>
</evidence>
<organism evidence="1 2">
    <name type="scientific">Nocardia rhizosphaerihabitans</name>
    <dbReference type="NCBI Taxonomy" id="1691570"/>
    <lineage>
        <taxon>Bacteria</taxon>
        <taxon>Bacillati</taxon>
        <taxon>Actinomycetota</taxon>
        <taxon>Actinomycetes</taxon>
        <taxon>Mycobacteriales</taxon>
        <taxon>Nocardiaceae</taxon>
        <taxon>Nocardia</taxon>
    </lineage>
</organism>
<proteinExistence type="predicted"/>